<gene>
    <name evidence="2" type="ORF">KGQ19_07790</name>
</gene>
<dbReference type="Gene3D" id="2.30.38.10">
    <property type="entry name" value="Luciferase, Domain 3"/>
    <property type="match status" value="1"/>
</dbReference>
<feature type="domain" description="Carrier" evidence="1">
    <location>
        <begin position="530"/>
        <end position="605"/>
    </location>
</feature>
<dbReference type="SUPFAM" id="SSF56801">
    <property type="entry name" value="Acetyl-CoA synthetase-like"/>
    <property type="match status" value="1"/>
</dbReference>
<evidence type="ECO:0000313" key="3">
    <source>
        <dbReference type="Proteomes" id="UP000730482"/>
    </source>
</evidence>
<name>A0ABS5KL48_9ACTN</name>
<dbReference type="NCBIfam" id="TIGR01733">
    <property type="entry name" value="AA-adenyl-dom"/>
    <property type="match status" value="1"/>
</dbReference>
<dbReference type="Gene3D" id="3.30.300.30">
    <property type="match status" value="1"/>
</dbReference>
<evidence type="ECO:0000313" key="2">
    <source>
        <dbReference type="EMBL" id="MBS2546767.1"/>
    </source>
</evidence>
<dbReference type="Gene3D" id="3.40.50.980">
    <property type="match status" value="2"/>
</dbReference>
<dbReference type="InterPro" id="IPR020459">
    <property type="entry name" value="AMP-binding"/>
</dbReference>
<dbReference type="Gene3D" id="1.10.1200.10">
    <property type="entry name" value="ACP-like"/>
    <property type="match status" value="1"/>
</dbReference>
<dbReference type="PROSITE" id="PS50075">
    <property type="entry name" value="CARRIER"/>
    <property type="match status" value="1"/>
</dbReference>
<comment type="caution">
    <text evidence="2">The sequence shown here is derived from an EMBL/GenBank/DDBJ whole genome shotgun (WGS) entry which is preliminary data.</text>
</comment>
<dbReference type="InterPro" id="IPR000873">
    <property type="entry name" value="AMP-dep_synth/lig_dom"/>
</dbReference>
<dbReference type="PANTHER" id="PTHR45527:SF1">
    <property type="entry name" value="FATTY ACID SYNTHASE"/>
    <property type="match status" value="1"/>
</dbReference>
<accession>A0ABS5KL48</accession>
<dbReference type="InterPro" id="IPR036736">
    <property type="entry name" value="ACP-like_sf"/>
</dbReference>
<dbReference type="InterPro" id="IPR045851">
    <property type="entry name" value="AMP-bd_C_sf"/>
</dbReference>
<dbReference type="Pfam" id="PF13193">
    <property type="entry name" value="AMP-binding_C"/>
    <property type="match status" value="1"/>
</dbReference>
<proteinExistence type="predicted"/>
<sequence>MTVTRAATPVGLLPAHELFADRRRTSPGLPALEYRGTRTSYEDLGVAADRLTARLISRGVVAGSVVAIATERSPSFPIAVLAVLQADAAYLPLDPAVPAARLEFMMRDSAATHLIVPTADSIGLPALPVPSGIRVIAVDDDSPVESVSDLRRRDTAPDDLAYVMYTSGSTGVPKGVAMTHGPMANLIAWQRTASQCAERTRTLQFSAATFDASFQEMFSTWAAGGCLVLVDEEIRRDPRRLLTFIDDGGIHRLFLPFVALQALAGAACNLGRFPRSLVEVITAGEQLQITPQLRRLFSELPETSLENQYGPSETHIVTAVRLPGDPADWPELPSIGGPIDRARIYVLDESGTPLAPDEVGEIAIGGPVLARGYLNRPGLTAHKFVPDSSGAPGSRLYRTGDVGFIDGDGLVHFLGRADHQVKIRGHRVELGEVEVALKSVPGIADAVVVVDDGDAVSKRLVGYLIGDPAAPTAPMTPDEIRASLAATLPEYMLPAAYVMLDRFPMTPNGKVDRLELKRRPVAVQGSDRTEARDAVEDSVLALWTQSLEAEGFGVHDNYFLLGGNSLLALSLLTALEEAFDIKVDLSTLIQHPTVAGLSAWIREGMRA</sequence>
<keyword evidence="3" id="KW-1185">Reference proteome</keyword>
<dbReference type="PRINTS" id="PR00154">
    <property type="entry name" value="AMPBINDING"/>
</dbReference>
<dbReference type="Proteomes" id="UP000730482">
    <property type="component" value="Unassembled WGS sequence"/>
</dbReference>
<dbReference type="Pfam" id="PF00550">
    <property type="entry name" value="PP-binding"/>
    <property type="match status" value="1"/>
</dbReference>
<dbReference type="InterPro" id="IPR009081">
    <property type="entry name" value="PP-bd_ACP"/>
</dbReference>
<dbReference type="InterPro" id="IPR025110">
    <property type="entry name" value="AMP-bd_C"/>
</dbReference>
<protein>
    <submittedName>
        <fullName evidence="2">Non-ribosomal peptide synthetase</fullName>
    </submittedName>
</protein>
<organism evidence="2 3">
    <name type="scientific">Catenulispora pinistramenti</name>
    <dbReference type="NCBI Taxonomy" id="2705254"/>
    <lineage>
        <taxon>Bacteria</taxon>
        <taxon>Bacillati</taxon>
        <taxon>Actinomycetota</taxon>
        <taxon>Actinomycetes</taxon>
        <taxon>Catenulisporales</taxon>
        <taxon>Catenulisporaceae</taxon>
        <taxon>Catenulispora</taxon>
    </lineage>
</organism>
<dbReference type="RefSeq" id="WP_212008410.1">
    <property type="nucleotide sequence ID" value="NZ_JAAFYZ010000017.1"/>
</dbReference>
<dbReference type="InterPro" id="IPR010071">
    <property type="entry name" value="AA_adenyl_dom"/>
</dbReference>
<dbReference type="InterPro" id="IPR020845">
    <property type="entry name" value="AMP-binding_CS"/>
</dbReference>
<dbReference type="PROSITE" id="PS00455">
    <property type="entry name" value="AMP_BINDING"/>
    <property type="match status" value="1"/>
</dbReference>
<evidence type="ECO:0000259" key="1">
    <source>
        <dbReference type="PROSITE" id="PS50075"/>
    </source>
</evidence>
<dbReference type="SUPFAM" id="SSF47336">
    <property type="entry name" value="ACP-like"/>
    <property type="match status" value="1"/>
</dbReference>
<reference evidence="2 3" key="1">
    <citation type="submission" date="2020-02" db="EMBL/GenBank/DDBJ databases">
        <title>Acidophilic actinobacteria isolated from forest soil.</title>
        <authorList>
            <person name="Golinska P."/>
        </authorList>
    </citation>
    <scope>NUCLEOTIDE SEQUENCE [LARGE SCALE GENOMIC DNA]</scope>
    <source>
        <strain evidence="2 3">NL8</strain>
    </source>
</reference>
<dbReference type="Pfam" id="PF00501">
    <property type="entry name" value="AMP-binding"/>
    <property type="match status" value="1"/>
</dbReference>
<dbReference type="PANTHER" id="PTHR45527">
    <property type="entry name" value="NONRIBOSOMAL PEPTIDE SYNTHETASE"/>
    <property type="match status" value="1"/>
</dbReference>
<dbReference type="EMBL" id="JAAFYZ010000017">
    <property type="protein sequence ID" value="MBS2546767.1"/>
    <property type="molecule type" value="Genomic_DNA"/>
</dbReference>